<name>A0ABS1JDE9_9BACL</name>
<feature type="compositionally biased region" description="Polar residues" evidence="1">
    <location>
        <begin position="37"/>
        <end position="46"/>
    </location>
</feature>
<dbReference type="Proteomes" id="UP000602284">
    <property type="component" value="Unassembled WGS sequence"/>
</dbReference>
<dbReference type="EMBL" id="JAEQNB010000005">
    <property type="protein sequence ID" value="MBL0388312.1"/>
    <property type="molecule type" value="Genomic_DNA"/>
</dbReference>
<feature type="compositionally biased region" description="Basic and acidic residues" evidence="1">
    <location>
        <begin position="22"/>
        <end position="36"/>
    </location>
</feature>
<keyword evidence="3" id="KW-1185">Reference proteome</keyword>
<reference evidence="2 3" key="1">
    <citation type="submission" date="2021-01" db="EMBL/GenBank/DDBJ databases">
        <title>Tumebacillus sp. strain ITR2 16S ribosomal RNA gene Genome sequencing and assembly.</title>
        <authorList>
            <person name="Kang M."/>
        </authorList>
    </citation>
    <scope>NUCLEOTIDE SEQUENCE [LARGE SCALE GENOMIC DNA]</scope>
    <source>
        <strain evidence="2 3">ITR2</strain>
    </source>
</reference>
<evidence type="ECO:0000256" key="1">
    <source>
        <dbReference type="SAM" id="MobiDB-lite"/>
    </source>
</evidence>
<proteinExistence type="predicted"/>
<accession>A0ABS1JDE9</accession>
<organism evidence="2 3">
    <name type="scientific">Tumebacillus amylolyticus</name>
    <dbReference type="NCBI Taxonomy" id="2801339"/>
    <lineage>
        <taxon>Bacteria</taxon>
        <taxon>Bacillati</taxon>
        <taxon>Bacillota</taxon>
        <taxon>Bacilli</taxon>
        <taxon>Bacillales</taxon>
        <taxon>Alicyclobacillaceae</taxon>
        <taxon>Tumebacillus</taxon>
    </lineage>
</organism>
<dbReference type="RefSeq" id="WP_201637117.1">
    <property type="nucleotide sequence ID" value="NZ_JAEQNB010000005.1"/>
</dbReference>
<evidence type="ECO:0000313" key="2">
    <source>
        <dbReference type="EMBL" id="MBL0388312.1"/>
    </source>
</evidence>
<evidence type="ECO:0000313" key="3">
    <source>
        <dbReference type="Proteomes" id="UP000602284"/>
    </source>
</evidence>
<feature type="region of interest" description="Disordered" evidence="1">
    <location>
        <begin position="22"/>
        <end position="46"/>
    </location>
</feature>
<comment type="caution">
    <text evidence="2">The sequence shown here is derived from an EMBL/GenBank/DDBJ whole genome shotgun (WGS) entry which is preliminary data.</text>
</comment>
<protein>
    <submittedName>
        <fullName evidence="2">Uncharacterized protein</fullName>
    </submittedName>
</protein>
<sequence length="46" mass="5466">MTRSERKRLDWLNEKSRAGRLTKQEQLELGEAHLEQTRTTAAKNRK</sequence>
<gene>
    <name evidence="2" type="ORF">JJB07_17035</name>
</gene>